<dbReference type="AlphaFoldDB" id="A0A7C1H0Z1"/>
<proteinExistence type="predicted"/>
<keyword evidence="1" id="KW-0489">Methyltransferase</keyword>
<accession>A0A7C1H0Z1</accession>
<dbReference type="Gene3D" id="3.40.50.150">
    <property type="entry name" value="Vaccinia Virus protein VP39"/>
    <property type="match status" value="1"/>
</dbReference>
<protein>
    <submittedName>
        <fullName evidence="1">SAM-dependent DNA methyltransferase</fullName>
    </submittedName>
</protein>
<evidence type="ECO:0000313" key="1">
    <source>
        <dbReference type="EMBL" id="HDP78584.1"/>
    </source>
</evidence>
<gene>
    <name evidence="1" type="ORF">ENN47_10480</name>
</gene>
<dbReference type="GO" id="GO:0008168">
    <property type="term" value="F:methyltransferase activity"/>
    <property type="evidence" value="ECO:0007669"/>
    <property type="project" value="UniProtKB-KW"/>
</dbReference>
<feature type="non-terminal residue" evidence="1">
    <location>
        <position position="1"/>
    </location>
</feature>
<reference evidence="1" key="1">
    <citation type="journal article" date="2020" name="mSystems">
        <title>Genome- and Community-Level Interaction Insights into Carbon Utilization and Element Cycling Functions of Hydrothermarchaeota in Hydrothermal Sediment.</title>
        <authorList>
            <person name="Zhou Z."/>
            <person name="Liu Y."/>
            <person name="Xu W."/>
            <person name="Pan J."/>
            <person name="Luo Z.H."/>
            <person name="Li M."/>
        </authorList>
    </citation>
    <scope>NUCLEOTIDE SEQUENCE [LARGE SCALE GENOMIC DNA]</scope>
    <source>
        <strain evidence="1">SpSt-1179</strain>
    </source>
</reference>
<dbReference type="Proteomes" id="UP000886198">
    <property type="component" value="Unassembled WGS sequence"/>
</dbReference>
<keyword evidence="1" id="KW-0808">Transferase</keyword>
<dbReference type="GO" id="GO:0032259">
    <property type="term" value="P:methylation"/>
    <property type="evidence" value="ECO:0007669"/>
    <property type="project" value="UniProtKB-KW"/>
</dbReference>
<dbReference type="SUPFAM" id="SSF53335">
    <property type="entry name" value="S-adenosyl-L-methionine-dependent methyltransferases"/>
    <property type="match status" value="1"/>
</dbReference>
<name>A0A7C1H0Z1_9BACT</name>
<dbReference type="InterPro" id="IPR029063">
    <property type="entry name" value="SAM-dependent_MTases_sf"/>
</dbReference>
<dbReference type="EMBL" id="DSBT01000322">
    <property type="protein sequence ID" value="HDP78584.1"/>
    <property type="molecule type" value="Genomic_DNA"/>
</dbReference>
<comment type="caution">
    <text evidence="1">The sequence shown here is derived from an EMBL/GenBank/DDBJ whole genome shotgun (WGS) entry which is preliminary data.</text>
</comment>
<organism evidence="1">
    <name type="scientific">Mesotoga infera</name>
    <dbReference type="NCBI Taxonomy" id="1236046"/>
    <lineage>
        <taxon>Bacteria</taxon>
        <taxon>Thermotogati</taxon>
        <taxon>Thermotogota</taxon>
        <taxon>Thermotogae</taxon>
        <taxon>Kosmotogales</taxon>
        <taxon>Kosmotogaceae</taxon>
        <taxon>Mesotoga</taxon>
    </lineage>
</organism>
<sequence>IDEIRKNGYILTPGRYVGMEEIEDDGEPFEEKMERLTTELAKLFKESRELEEEIRKNLEGIGYGW</sequence>